<dbReference type="PIRSF" id="PIRSF000524">
    <property type="entry name" value="SPT"/>
    <property type="match status" value="1"/>
</dbReference>
<dbReference type="InterPro" id="IPR024169">
    <property type="entry name" value="SP_NH2Trfase/AEP_transaminase"/>
</dbReference>
<dbReference type="InterPro" id="IPR015421">
    <property type="entry name" value="PyrdxlP-dep_Trfase_major"/>
</dbReference>
<evidence type="ECO:0000259" key="6">
    <source>
        <dbReference type="Pfam" id="PF00266"/>
    </source>
</evidence>
<sequence length="391" mass="42235">MHLSFIPESTLLLGPGPSPVDESVLAATSQPTIGHLDKQCFALMNEIKQMLQQLFQTRNALTIPLSGPGSAGMEACVANLIEPGEKVVVCINGAFGQRIADSARKIGGNVVEIRAAWGQPIAPNALRDTLTRNPDAKSVCFVHGETSTGVLNDAQALCAVAREFGALTIVDAVTSLGGVEVKVNEWGIDAIFSGTQKCLSCPPGLSPISLSERAVTKLTQRQSPIPSWFLDLSLISNYWDISSRAYHHTAPINALYGLHQGLSNLLEEGQDTLIARHAECQELLVSGLETLGLECLVDKASQLPQLTTILIPDYMDDQMFREQLMNEYQIEIGGGIGELAGKVWRIGLMGNGARPEHVELLLDAMSQLHLRSFVEIEMRPDHAPQPACSLN</sequence>
<dbReference type="Gene3D" id="3.40.640.10">
    <property type="entry name" value="Type I PLP-dependent aspartate aminotransferase-like (Major domain)"/>
    <property type="match status" value="1"/>
</dbReference>
<gene>
    <name evidence="7" type="ORF">NNL38_19730</name>
</gene>
<evidence type="ECO:0000256" key="3">
    <source>
        <dbReference type="ARBA" id="ARBA00022898"/>
    </source>
</evidence>
<dbReference type="Gene3D" id="3.90.1150.10">
    <property type="entry name" value="Aspartate Aminotransferase, domain 1"/>
    <property type="match status" value="1"/>
</dbReference>
<proteinExistence type="inferred from homology"/>
<dbReference type="PANTHER" id="PTHR21152:SF40">
    <property type="entry name" value="ALANINE--GLYOXYLATE AMINOTRANSFERASE"/>
    <property type="match status" value="1"/>
</dbReference>
<evidence type="ECO:0000256" key="5">
    <source>
        <dbReference type="RuleBase" id="RU004504"/>
    </source>
</evidence>
<dbReference type="RefSeq" id="WP_255392159.1">
    <property type="nucleotide sequence ID" value="NZ_CP101509.1"/>
</dbReference>
<dbReference type="PANTHER" id="PTHR21152">
    <property type="entry name" value="AMINOTRANSFERASE CLASS V"/>
    <property type="match status" value="1"/>
</dbReference>
<evidence type="ECO:0000256" key="1">
    <source>
        <dbReference type="ARBA" id="ARBA00001933"/>
    </source>
</evidence>
<dbReference type="InterPro" id="IPR000192">
    <property type="entry name" value="Aminotrans_V_dom"/>
</dbReference>
<protein>
    <submittedName>
        <fullName evidence="7">Alanine--glyoxylate aminotransferase family protein</fullName>
    </submittedName>
</protein>
<dbReference type="Proteomes" id="UP001057998">
    <property type="component" value="Chromosome 2"/>
</dbReference>
<evidence type="ECO:0000313" key="8">
    <source>
        <dbReference type="Proteomes" id="UP001057998"/>
    </source>
</evidence>
<keyword evidence="3" id="KW-0663">Pyridoxal phosphate</keyword>
<comment type="similarity">
    <text evidence="2 4">Belongs to the class-V pyridoxal-phosphate-dependent aminotransferase family.</text>
</comment>
<keyword evidence="8" id="KW-1185">Reference proteome</keyword>
<dbReference type="GO" id="GO:0008483">
    <property type="term" value="F:transaminase activity"/>
    <property type="evidence" value="ECO:0007669"/>
    <property type="project" value="UniProtKB-KW"/>
</dbReference>
<dbReference type="InterPro" id="IPR015422">
    <property type="entry name" value="PyrdxlP-dep_Trfase_small"/>
</dbReference>
<dbReference type="EMBL" id="CP101509">
    <property type="protein sequence ID" value="UTV30791.1"/>
    <property type="molecule type" value="Genomic_DNA"/>
</dbReference>
<keyword evidence="7" id="KW-0032">Aminotransferase</keyword>
<name>A0ABY5GPW7_9GAMM</name>
<feature type="domain" description="Aminotransferase class V" evidence="6">
    <location>
        <begin position="32"/>
        <end position="335"/>
    </location>
</feature>
<dbReference type="Pfam" id="PF00266">
    <property type="entry name" value="Aminotran_5"/>
    <property type="match status" value="1"/>
</dbReference>
<reference evidence="7" key="1">
    <citation type="submission" date="2022-07" db="EMBL/GenBank/DDBJ databases">
        <title>Genome sequencing of Photobacterium atrarenae GJH2-4.</title>
        <authorList>
            <person name="Park S.-J."/>
        </authorList>
    </citation>
    <scope>NUCLEOTIDE SEQUENCE</scope>
    <source>
        <strain evidence="7">GJH2-4</strain>
    </source>
</reference>
<comment type="cofactor">
    <cofactor evidence="1 5">
        <name>pyridoxal 5'-phosphate</name>
        <dbReference type="ChEBI" id="CHEBI:597326"/>
    </cofactor>
</comment>
<evidence type="ECO:0000256" key="4">
    <source>
        <dbReference type="RuleBase" id="RU004075"/>
    </source>
</evidence>
<organism evidence="7 8">
    <name type="scientific">Photobacterium atrarenae</name>
    <dbReference type="NCBI Taxonomy" id="865757"/>
    <lineage>
        <taxon>Bacteria</taxon>
        <taxon>Pseudomonadati</taxon>
        <taxon>Pseudomonadota</taxon>
        <taxon>Gammaproteobacteria</taxon>
        <taxon>Vibrionales</taxon>
        <taxon>Vibrionaceae</taxon>
        <taxon>Photobacterium</taxon>
    </lineage>
</organism>
<evidence type="ECO:0000256" key="2">
    <source>
        <dbReference type="ARBA" id="ARBA00009236"/>
    </source>
</evidence>
<dbReference type="PROSITE" id="PS00595">
    <property type="entry name" value="AA_TRANSFER_CLASS_5"/>
    <property type="match status" value="1"/>
</dbReference>
<keyword evidence="7" id="KW-0808">Transferase</keyword>
<dbReference type="SUPFAM" id="SSF53383">
    <property type="entry name" value="PLP-dependent transferases"/>
    <property type="match status" value="1"/>
</dbReference>
<dbReference type="InterPro" id="IPR015424">
    <property type="entry name" value="PyrdxlP-dep_Trfase"/>
</dbReference>
<dbReference type="InterPro" id="IPR020578">
    <property type="entry name" value="Aminotrans_V_PyrdxlP_BS"/>
</dbReference>
<evidence type="ECO:0000313" key="7">
    <source>
        <dbReference type="EMBL" id="UTV30791.1"/>
    </source>
</evidence>
<accession>A0ABY5GPW7</accession>